<feature type="domain" description="Spore germination protein N-terminal" evidence="9">
    <location>
        <begin position="24"/>
        <end position="190"/>
    </location>
</feature>
<dbReference type="InterPro" id="IPR038501">
    <property type="entry name" value="Spore_GerAC_C_sf"/>
</dbReference>
<accession>A0A432L9W0</accession>
<comment type="subcellular location">
    <subcellularLocation>
        <location evidence="1">Membrane</location>
        <topology evidence="1">Lipid-anchor</topology>
    </subcellularLocation>
</comment>
<organism evidence="10 11">
    <name type="scientific">Lysinibacillus antri</name>
    <dbReference type="NCBI Taxonomy" id="2498145"/>
    <lineage>
        <taxon>Bacteria</taxon>
        <taxon>Bacillati</taxon>
        <taxon>Bacillota</taxon>
        <taxon>Bacilli</taxon>
        <taxon>Bacillales</taxon>
        <taxon>Bacillaceae</taxon>
        <taxon>Lysinibacillus</taxon>
    </lineage>
</organism>
<dbReference type="PANTHER" id="PTHR35789:SF1">
    <property type="entry name" value="SPORE GERMINATION PROTEIN B3"/>
    <property type="match status" value="1"/>
</dbReference>
<gene>
    <name evidence="10" type="ORF">EK386_13195</name>
</gene>
<dbReference type="Gene3D" id="3.30.300.210">
    <property type="entry name" value="Nutrient germinant receptor protein C, domain 3"/>
    <property type="match status" value="1"/>
</dbReference>
<feature type="domain" description="Spore germination GerAC-like C-terminal" evidence="8">
    <location>
        <begin position="201"/>
        <end position="371"/>
    </location>
</feature>
<evidence type="ECO:0000256" key="7">
    <source>
        <dbReference type="ARBA" id="ARBA00023288"/>
    </source>
</evidence>
<reference evidence="10 11" key="1">
    <citation type="submission" date="2018-12" db="EMBL/GenBank/DDBJ databases">
        <title>Lysinibacillus antri sp. nov., isolated from a cave soil.</title>
        <authorList>
            <person name="Narsing Rao M.P."/>
            <person name="Zhang H."/>
            <person name="Dong Z.-Y."/>
            <person name="Niu X.-K."/>
            <person name="Zhang K."/>
            <person name="Fang B.-Z."/>
            <person name="Kang Y.-Q."/>
            <person name="Xiao M."/>
            <person name="Li W.-J."/>
        </authorList>
    </citation>
    <scope>NUCLEOTIDE SEQUENCE [LARGE SCALE GENOMIC DNA]</scope>
    <source>
        <strain evidence="10 11">SYSU K30002</strain>
    </source>
</reference>
<keyword evidence="3" id="KW-0309">Germination</keyword>
<dbReference type="PANTHER" id="PTHR35789">
    <property type="entry name" value="SPORE GERMINATION PROTEIN B3"/>
    <property type="match status" value="1"/>
</dbReference>
<evidence type="ECO:0000259" key="8">
    <source>
        <dbReference type="Pfam" id="PF05504"/>
    </source>
</evidence>
<comment type="similarity">
    <text evidence="2">Belongs to the GerABKC lipoprotein family.</text>
</comment>
<name>A0A432L9W0_9BACI</name>
<evidence type="ECO:0000256" key="6">
    <source>
        <dbReference type="ARBA" id="ARBA00023139"/>
    </source>
</evidence>
<dbReference type="Pfam" id="PF05504">
    <property type="entry name" value="Spore_GerAC"/>
    <property type="match status" value="1"/>
</dbReference>
<dbReference type="RefSeq" id="WP_126659649.1">
    <property type="nucleotide sequence ID" value="NZ_RYYR01000018.1"/>
</dbReference>
<evidence type="ECO:0000313" key="11">
    <source>
        <dbReference type="Proteomes" id="UP000287910"/>
    </source>
</evidence>
<dbReference type="AlphaFoldDB" id="A0A432L9W0"/>
<proteinExistence type="inferred from homology"/>
<dbReference type="Proteomes" id="UP000287910">
    <property type="component" value="Unassembled WGS sequence"/>
</dbReference>
<dbReference type="EMBL" id="RYYR01000018">
    <property type="protein sequence ID" value="RUL50898.1"/>
    <property type="molecule type" value="Genomic_DNA"/>
</dbReference>
<keyword evidence="11" id="KW-1185">Reference proteome</keyword>
<comment type="caution">
    <text evidence="10">The sequence shown here is derived from an EMBL/GenBank/DDBJ whole genome shotgun (WGS) entry which is preliminary data.</text>
</comment>
<sequence>MKKVKQLLLILIFCSFLIGCTETKILERISLATLIGYDVANENDENVTATVIIRQVSPDNKSTLETQTNTEATNQGTRIKVNLQTAKKMLAGQTHTILFGKNLAERGLEEPLHGLMMNSELSSSIYLAVVDGDAKPLIEGNYKNITDIGQHVYNLIDHNVQRQHTVSSTLHEVVRNNYSPLRDLAIPIIKKEKDIIKINALAIFAGSKMVGQLTSEEAFYVIMLRDKFKAGALELKLPGDTLDQEKNTDEKLHVAIDSIQSKRTIKLVDKSTPEYDVEVDLACRIVELHSNANVGKPDVTKKLEKAIGKEIEKELKRIVKYTQEKNSDIFGFGDDYYASVRNSNLTEEKWNELYPNAKVNFKVNIEIVRNGVFE</sequence>
<evidence type="ECO:0000313" key="10">
    <source>
        <dbReference type="EMBL" id="RUL50898.1"/>
    </source>
</evidence>
<evidence type="ECO:0000256" key="2">
    <source>
        <dbReference type="ARBA" id="ARBA00007886"/>
    </source>
</evidence>
<keyword evidence="7" id="KW-0449">Lipoprotein</keyword>
<dbReference type="InterPro" id="IPR046953">
    <property type="entry name" value="Spore_GerAC-like_C"/>
</dbReference>
<keyword evidence="4" id="KW-0732">Signal</keyword>
<protein>
    <submittedName>
        <fullName evidence="10">Ger(X)C family spore germination protein</fullName>
    </submittedName>
</protein>
<evidence type="ECO:0000256" key="4">
    <source>
        <dbReference type="ARBA" id="ARBA00022729"/>
    </source>
</evidence>
<evidence type="ECO:0000256" key="5">
    <source>
        <dbReference type="ARBA" id="ARBA00023136"/>
    </source>
</evidence>
<evidence type="ECO:0000256" key="3">
    <source>
        <dbReference type="ARBA" id="ARBA00022544"/>
    </source>
</evidence>
<dbReference type="NCBIfam" id="TIGR02887">
    <property type="entry name" value="spore_ger_x_C"/>
    <property type="match status" value="1"/>
</dbReference>
<dbReference type="Pfam" id="PF25198">
    <property type="entry name" value="Spore_GerAC_N"/>
    <property type="match status" value="1"/>
</dbReference>
<evidence type="ECO:0000259" key="9">
    <source>
        <dbReference type="Pfam" id="PF25198"/>
    </source>
</evidence>
<dbReference type="InterPro" id="IPR057336">
    <property type="entry name" value="GerAC_N"/>
</dbReference>
<keyword evidence="5" id="KW-0472">Membrane</keyword>
<dbReference type="GO" id="GO:0009847">
    <property type="term" value="P:spore germination"/>
    <property type="evidence" value="ECO:0007669"/>
    <property type="project" value="InterPro"/>
</dbReference>
<evidence type="ECO:0000256" key="1">
    <source>
        <dbReference type="ARBA" id="ARBA00004635"/>
    </source>
</evidence>
<keyword evidence="6" id="KW-0564">Palmitate</keyword>
<dbReference type="GO" id="GO:0016020">
    <property type="term" value="C:membrane"/>
    <property type="evidence" value="ECO:0007669"/>
    <property type="project" value="UniProtKB-SubCell"/>
</dbReference>
<dbReference type="InterPro" id="IPR008844">
    <property type="entry name" value="Spore_GerAC-like"/>
</dbReference>
<dbReference type="PROSITE" id="PS51257">
    <property type="entry name" value="PROKAR_LIPOPROTEIN"/>
    <property type="match status" value="1"/>
</dbReference>